<keyword evidence="2" id="KW-1185">Reference proteome</keyword>
<sequence>MGFINFNFKNINIDHKKYFLIFENIYNIEPRLFYWINLFPSKKDRYILTQFRHQNFLKYTGLELVIIDQHRMTYHRLPGAKPNGNGFVKTGKHCIQLNSMDEADINYFCVEKLNLLDLNCKHTTIAHDLKNKFIFLPCRKLNYQLFIPELIEIIMYGLEFHYQNSLINQNFNYLDKLNELIENIFKSDLDFRIIAICKRIQMTLFDFGTVKKIENKSINYTV</sequence>
<gene>
    <name evidence="1" type="ORF">GCL57_13640</name>
</gene>
<dbReference type="RefSeq" id="WP_152213909.1">
    <property type="nucleotide sequence ID" value="NZ_WFLN01000010.1"/>
</dbReference>
<dbReference type="Proteomes" id="UP000442694">
    <property type="component" value="Unassembled WGS sequence"/>
</dbReference>
<evidence type="ECO:0000313" key="1">
    <source>
        <dbReference type="EMBL" id="KAB8028088.1"/>
    </source>
</evidence>
<dbReference type="AlphaFoldDB" id="A0A833N087"/>
<accession>A0A833N087</accession>
<name>A0A833N087_9BACT</name>
<dbReference type="EMBL" id="WFLN01000010">
    <property type="protein sequence ID" value="KAB8028088.1"/>
    <property type="molecule type" value="Genomic_DNA"/>
</dbReference>
<protein>
    <submittedName>
        <fullName evidence="1">Uncharacterized protein</fullName>
    </submittedName>
</protein>
<proteinExistence type="predicted"/>
<comment type="caution">
    <text evidence="1">The sequence shown here is derived from an EMBL/GenBank/DDBJ whole genome shotgun (WGS) entry which is preliminary data.</text>
</comment>
<reference evidence="1 2" key="1">
    <citation type="submission" date="2019-10" db="EMBL/GenBank/DDBJ databases">
        <title>New genus of Silvanigrellaceae.</title>
        <authorList>
            <person name="Pitt A."/>
            <person name="Hahn M.W."/>
        </authorList>
    </citation>
    <scope>NUCLEOTIDE SEQUENCE [LARGE SCALE GENOMIC DNA]</scope>
    <source>
        <strain evidence="1 2">33A1-SZDP</strain>
    </source>
</reference>
<evidence type="ECO:0000313" key="2">
    <source>
        <dbReference type="Proteomes" id="UP000442694"/>
    </source>
</evidence>
<organism evidence="1 2">
    <name type="scientific">Fluviispira multicolorata</name>
    <dbReference type="NCBI Taxonomy" id="2654512"/>
    <lineage>
        <taxon>Bacteria</taxon>
        <taxon>Pseudomonadati</taxon>
        <taxon>Bdellovibrionota</taxon>
        <taxon>Oligoflexia</taxon>
        <taxon>Silvanigrellales</taxon>
        <taxon>Silvanigrellaceae</taxon>
        <taxon>Fluviispira</taxon>
    </lineage>
</organism>